<evidence type="ECO:0000256" key="3">
    <source>
        <dbReference type="ARBA" id="ARBA00043970"/>
    </source>
</evidence>
<dbReference type="InterPro" id="IPR020373">
    <property type="entry name" value="Kgd4/YMR-31"/>
</dbReference>
<accession>A0A9P7B5X7</accession>
<dbReference type="AlphaFoldDB" id="A0A9P7B5X7"/>
<protein>
    <submittedName>
        <fullName evidence="4">Uncharacterized protein</fullName>
    </submittedName>
</protein>
<reference evidence="4 5" key="1">
    <citation type="submission" date="2020-11" db="EMBL/GenBank/DDBJ databases">
        <title>Kefir isolates.</title>
        <authorList>
            <person name="Marcisauskas S."/>
            <person name="Kim Y."/>
            <person name="Blasche S."/>
        </authorList>
    </citation>
    <scope>NUCLEOTIDE SEQUENCE [LARGE SCALE GENOMIC DNA]</scope>
    <source>
        <strain evidence="4 5">OG2</strain>
    </source>
</reference>
<dbReference type="OrthoDB" id="2116030at2759"/>
<evidence type="ECO:0000256" key="1">
    <source>
        <dbReference type="ARBA" id="ARBA00004173"/>
    </source>
</evidence>
<dbReference type="EMBL" id="PUHR01000178">
    <property type="protein sequence ID" value="KAG0660317.1"/>
    <property type="molecule type" value="Genomic_DNA"/>
</dbReference>
<proteinExistence type="inferred from homology"/>
<evidence type="ECO:0000313" key="5">
    <source>
        <dbReference type="Proteomes" id="UP000750334"/>
    </source>
</evidence>
<name>A0A9P7B5X7_MAUEX</name>
<comment type="subcellular location">
    <subcellularLocation>
        <location evidence="1">Mitochondrion</location>
    </subcellularLocation>
</comment>
<comment type="caution">
    <text evidence="4">The sequence shown here is derived from an EMBL/GenBank/DDBJ whole genome shotgun (WGS) entry which is preliminary data.</text>
</comment>
<keyword evidence="5" id="KW-1185">Reference proteome</keyword>
<dbReference type="GO" id="GO:0005739">
    <property type="term" value="C:mitochondrion"/>
    <property type="evidence" value="ECO:0007669"/>
    <property type="project" value="UniProtKB-SubCell"/>
</dbReference>
<dbReference type="GO" id="GO:0006103">
    <property type="term" value="P:2-oxoglutarate metabolic process"/>
    <property type="evidence" value="ECO:0007669"/>
    <property type="project" value="InterPro"/>
</dbReference>
<evidence type="ECO:0000256" key="2">
    <source>
        <dbReference type="ARBA" id="ARBA00023128"/>
    </source>
</evidence>
<gene>
    <name evidence="4" type="ORF">C6P45_001613</name>
</gene>
<comment type="similarity">
    <text evidence="3">Belongs to the alpha-ketoglutarate dehydrogenase component 4 family.</text>
</comment>
<evidence type="ECO:0000313" key="4">
    <source>
        <dbReference type="EMBL" id="KAG0660317.1"/>
    </source>
</evidence>
<dbReference type="Pfam" id="PF10937">
    <property type="entry name" value="Kgd4-YMR31"/>
    <property type="match status" value="1"/>
</dbReference>
<organism evidence="4 5">
    <name type="scientific">Maudiozyma exigua</name>
    <name type="common">Yeast</name>
    <name type="synonym">Kazachstania exigua</name>
    <dbReference type="NCBI Taxonomy" id="34358"/>
    <lineage>
        <taxon>Eukaryota</taxon>
        <taxon>Fungi</taxon>
        <taxon>Dikarya</taxon>
        <taxon>Ascomycota</taxon>
        <taxon>Saccharomycotina</taxon>
        <taxon>Saccharomycetes</taxon>
        <taxon>Saccharomycetales</taxon>
        <taxon>Saccharomycetaceae</taxon>
        <taxon>Maudiozyma</taxon>
    </lineage>
</organism>
<dbReference type="Proteomes" id="UP000750334">
    <property type="component" value="Unassembled WGS sequence"/>
</dbReference>
<keyword evidence="2" id="KW-0496">Mitochondrion</keyword>
<sequence length="128" mass="14313">MIPTTARLAHAYKPLIKFVGNKESLIQIMKSHNYEEVKPHPCTMNNILPGSKDCLSVTDILSKQLPFKVVPYVNKNVASQLANKGKYDFAPRGLKPGELESVFQLPKRYQYKPIDELEIDTINGGGAL</sequence>